<sequence>MDKTRYVYALARIVGGSFSLFRPRGFGKSTLLSTLEELFLHGTEPYDGHPSYFMGLYIDGRWQERPGAYTVARLDFASCCENHPLKASEFKAWLKRCLTDLAQRMGIEIAPKRTLNVSWLFDDLLSDAPNKSLVLLIDDCDAPLRAAASMDDFNAVQYVLSDVYALIKRHSGKFRLVFCTGTIRFGSQNSFFSGSFIRDKSPSPRFAACCGFSTAELKQYFEPALRQAAAQLNPAPAASVSAAAVESLIEQLTLWYGGFYFADNGAEPVLQPSSVLTFLKQAKIQWRPFRSAEPADFPAVFREQLQHLELCKKYLRQTLEEQQNGRDTRVAKSDFTKPLPTPPSISMCCSAGRVI</sequence>
<evidence type="ECO:0000259" key="1">
    <source>
        <dbReference type="Pfam" id="PF09820"/>
    </source>
</evidence>
<dbReference type="EMBL" id="JADINH010000212">
    <property type="protein sequence ID" value="MBO8416814.1"/>
    <property type="molecule type" value="Genomic_DNA"/>
</dbReference>
<dbReference type="InterPro" id="IPR027417">
    <property type="entry name" value="P-loop_NTPase"/>
</dbReference>
<proteinExistence type="predicted"/>
<feature type="domain" description="AAA-ATPase-like" evidence="1">
    <location>
        <begin position="1"/>
        <end position="187"/>
    </location>
</feature>
<reference evidence="2" key="1">
    <citation type="submission" date="2020-10" db="EMBL/GenBank/DDBJ databases">
        <authorList>
            <person name="Gilroy R."/>
        </authorList>
    </citation>
    <scope>NUCLEOTIDE SEQUENCE</scope>
    <source>
        <strain evidence="2">17213</strain>
    </source>
</reference>
<dbReference type="Pfam" id="PF09820">
    <property type="entry name" value="AAA-ATPase_like"/>
    <property type="match status" value="1"/>
</dbReference>
<reference evidence="2" key="2">
    <citation type="journal article" date="2021" name="PeerJ">
        <title>Extensive microbial diversity within the chicken gut microbiome revealed by metagenomics and culture.</title>
        <authorList>
            <person name="Gilroy R."/>
            <person name="Ravi A."/>
            <person name="Getino M."/>
            <person name="Pursley I."/>
            <person name="Horton D.L."/>
            <person name="Alikhan N.F."/>
            <person name="Baker D."/>
            <person name="Gharbi K."/>
            <person name="Hall N."/>
            <person name="Watson M."/>
            <person name="Adriaenssens E.M."/>
            <person name="Foster-Nyarko E."/>
            <person name="Jarju S."/>
            <person name="Secka A."/>
            <person name="Antonio M."/>
            <person name="Oren A."/>
            <person name="Chaudhuri R.R."/>
            <person name="La Ragione R."/>
            <person name="Hildebrand F."/>
            <person name="Pallen M.J."/>
        </authorList>
    </citation>
    <scope>NUCLEOTIDE SEQUENCE</scope>
    <source>
        <strain evidence="2">17213</strain>
    </source>
</reference>
<protein>
    <submittedName>
        <fullName evidence="2">AAA family ATPase</fullName>
    </submittedName>
</protein>
<dbReference type="PANTHER" id="PTHR34825:SF1">
    <property type="entry name" value="AAA-ATPASE-LIKE DOMAIN-CONTAINING PROTEIN"/>
    <property type="match status" value="1"/>
</dbReference>
<evidence type="ECO:0000313" key="2">
    <source>
        <dbReference type="EMBL" id="MBO8416814.1"/>
    </source>
</evidence>
<dbReference type="Proteomes" id="UP000823631">
    <property type="component" value="Unassembled WGS sequence"/>
</dbReference>
<dbReference type="AlphaFoldDB" id="A0A9D9GUB2"/>
<dbReference type="PANTHER" id="PTHR34825">
    <property type="entry name" value="CONSERVED PROTEIN, WITH A WEAK D-GALACTARATE DEHYDRATASE/ALTRONATE HYDROLASE DOMAIN"/>
    <property type="match status" value="1"/>
</dbReference>
<comment type="caution">
    <text evidence="2">The sequence shown here is derived from an EMBL/GenBank/DDBJ whole genome shotgun (WGS) entry which is preliminary data.</text>
</comment>
<dbReference type="InterPro" id="IPR018631">
    <property type="entry name" value="AAA-ATPase-like_dom"/>
</dbReference>
<organism evidence="2 3">
    <name type="scientific">Candidatus Avisuccinivibrio stercorigallinarum</name>
    <dbReference type="NCBI Taxonomy" id="2840704"/>
    <lineage>
        <taxon>Bacteria</taxon>
        <taxon>Pseudomonadati</taxon>
        <taxon>Pseudomonadota</taxon>
        <taxon>Gammaproteobacteria</taxon>
        <taxon>Aeromonadales</taxon>
        <taxon>Succinivibrionaceae</taxon>
        <taxon>Succinivibrionaceae incertae sedis</taxon>
        <taxon>Candidatus Avisuccinivibrio</taxon>
    </lineage>
</organism>
<evidence type="ECO:0000313" key="3">
    <source>
        <dbReference type="Proteomes" id="UP000823631"/>
    </source>
</evidence>
<gene>
    <name evidence="2" type="ORF">IAB19_10580</name>
</gene>
<accession>A0A9D9GUB2</accession>
<dbReference type="SUPFAM" id="SSF52540">
    <property type="entry name" value="P-loop containing nucleoside triphosphate hydrolases"/>
    <property type="match status" value="1"/>
</dbReference>
<name>A0A9D9GUB2_9GAMM</name>